<dbReference type="OrthoDB" id="112749at2759"/>
<proteinExistence type="predicted"/>
<sequence>MPTEFKLEKFVKEVLEAEVSRNDCFLEDANQLLVSEGNEDVRSSMFGYPTYPLYRCLSAMLQTWMETKKCPVLALPRYELLDEKGYEETRAAVIASVTPLLTGLESLWQMWTAEEIKFRVREILMLLCKRGILDLLGLRKTVGSKEKFPPSRMRLMESFKEKHSVKSELWVGARALSKHYHRDHSTSWWGNCTGSEEEKNVYALDKVTKILNNATWINIHWLPHDVYILEVRQENGYGARWVADGSSFRGFLEPQMEGGHDVGWRH</sequence>
<name>A0A2T7PZ21_POMCA</name>
<evidence type="ECO:0000313" key="1">
    <source>
        <dbReference type="EMBL" id="PVD38659.1"/>
    </source>
</evidence>
<dbReference type="PANTHER" id="PTHR34204:SF2">
    <property type="entry name" value="RNA-BINDING ASCH DOMAIN PROTEIN"/>
    <property type="match status" value="1"/>
</dbReference>
<dbReference type="PANTHER" id="PTHR34204">
    <property type="entry name" value="RNA-BINDING ASCH DOMAIN PROTEIN"/>
    <property type="match status" value="1"/>
</dbReference>
<protein>
    <submittedName>
        <fullName evidence="1">Uncharacterized protein</fullName>
    </submittedName>
</protein>
<gene>
    <name evidence="1" type="ORF">C0Q70_01277</name>
</gene>
<keyword evidence="2" id="KW-1185">Reference proteome</keyword>
<accession>A0A2T7PZ21</accession>
<dbReference type="EMBL" id="PZQS01000001">
    <property type="protein sequence ID" value="PVD38659.1"/>
    <property type="molecule type" value="Genomic_DNA"/>
</dbReference>
<comment type="caution">
    <text evidence="1">The sequence shown here is derived from an EMBL/GenBank/DDBJ whole genome shotgun (WGS) entry which is preliminary data.</text>
</comment>
<reference evidence="1 2" key="1">
    <citation type="submission" date="2018-04" db="EMBL/GenBank/DDBJ databases">
        <title>The genome of golden apple snail Pomacea canaliculata provides insight into stress tolerance and invasive adaptation.</title>
        <authorList>
            <person name="Liu C."/>
            <person name="Liu B."/>
            <person name="Ren Y."/>
            <person name="Zhang Y."/>
            <person name="Wang H."/>
            <person name="Li S."/>
            <person name="Jiang F."/>
            <person name="Yin L."/>
            <person name="Zhang G."/>
            <person name="Qian W."/>
            <person name="Fan W."/>
        </authorList>
    </citation>
    <scope>NUCLEOTIDE SEQUENCE [LARGE SCALE GENOMIC DNA]</scope>
    <source>
        <strain evidence="1">SZHN2017</strain>
        <tissue evidence="1">Muscle</tissue>
    </source>
</reference>
<evidence type="ECO:0000313" key="2">
    <source>
        <dbReference type="Proteomes" id="UP000245119"/>
    </source>
</evidence>
<dbReference type="OMA" id="LDNATWI"/>
<dbReference type="AlphaFoldDB" id="A0A2T7PZ21"/>
<organism evidence="1 2">
    <name type="scientific">Pomacea canaliculata</name>
    <name type="common">Golden apple snail</name>
    <dbReference type="NCBI Taxonomy" id="400727"/>
    <lineage>
        <taxon>Eukaryota</taxon>
        <taxon>Metazoa</taxon>
        <taxon>Spiralia</taxon>
        <taxon>Lophotrochozoa</taxon>
        <taxon>Mollusca</taxon>
        <taxon>Gastropoda</taxon>
        <taxon>Caenogastropoda</taxon>
        <taxon>Architaenioglossa</taxon>
        <taxon>Ampullarioidea</taxon>
        <taxon>Ampullariidae</taxon>
        <taxon>Pomacea</taxon>
    </lineage>
</organism>
<dbReference type="Proteomes" id="UP000245119">
    <property type="component" value="Linkage Group LG1"/>
</dbReference>